<evidence type="ECO:0000313" key="2">
    <source>
        <dbReference type="EMBL" id="MBZ2165378.1"/>
    </source>
</evidence>
<comment type="caution">
    <text evidence="2">The sequence shown here is derived from an EMBL/GenBank/DDBJ whole genome shotgun (WGS) entry which is preliminary data.</text>
</comment>
<dbReference type="InterPro" id="IPR010982">
    <property type="entry name" value="Lambda_DNA-bd_dom_sf"/>
</dbReference>
<dbReference type="Gene3D" id="1.10.260.40">
    <property type="entry name" value="lambda repressor-like DNA-binding domains"/>
    <property type="match status" value="1"/>
</dbReference>
<sequence length="130" mass="14811">MRPPCEIVVWYVIPSIRSELAKELLNLGMKQKEISELLDITQPAVSQYISDKRGHGIKFNDEIHELIKQFAVDLKEGRLNQSSIISRICDLCRKIKTEDVVCQLHKEKDNIPVNCDACMGSNADHHSEPL</sequence>
<protein>
    <submittedName>
        <fullName evidence="2">Helix-turn-helix domain-containing protein</fullName>
    </submittedName>
</protein>
<dbReference type="PROSITE" id="PS50943">
    <property type="entry name" value="HTH_CROC1"/>
    <property type="match status" value="1"/>
</dbReference>
<reference evidence="3" key="1">
    <citation type="journal article" date="2022" name="Microbiol. Resour. Announc.">
        <title>Draft Genome Sequence of a Methanogenic Archaeon from West Spitsbergen Permafrost.</title>
        <authorList>
            <person name="Trubitsyn V."/>
            <person name="Rivkina E."/>
            <person name="Shcherbakova V."/>
        </authorList>
    </citation>
    <scope>NUCLEOTIDE SEQUENCE [LARGE SCALE GENOMIC DNA]</scope>
    <source>
        <strain evidence="3">VT</strain>
    </source>
</reference>
<dbReference type="SUPFAM" id="SSF47413">
    <property type="entry name" value="lambda repressor-like DNA-binding domains"/>
    <property type="match status" value="1"/>
</dbReference>
<organism evidence="2 3">
    <name type="scientific">Methanobacterium spitsbergense</name>
    <dbReference type="NCBI Taxonomy" id="2874285"/>
    <lineage>
        <taxon>Archaea</taxon>
        <taxon>Methanobacteriati</taxon>
        <taxon>Methanobacteriota</taxon>
        <taxon>Methanomada group</taxon>
        <taxon>Methanobacteria</taxon>
        <taxon>Methanobacteriales</taxon>
        <taxon>Methanobacteriaceae</taxon>
        <taxon>Methanobacterium</taxon>
    </lineage>
</organism>
<dbReference type="Proteomes" id="UP000825933">
    <property type="component" value="Unassembled WGS sequence"/>
</dbReference>
<proteinExistence type="predicted"/>
<evidence type="ECO:0000259" key="1">
    <source>
        <dbReference type="PROSITE" id="PS50943"/>
    </source>
</evidence>
<dbReference type="EMBL" id="JAIOUQ010000004">
    <property type="protein sequence ID" value="MBZ2165378.1"/>
    <property type="molecule type" value="Genomic_DNA"/>
</dbReference>
<dbReference type="PANTHER" id="PTHR40730">
    <property type="entry name" value="TRANSCRIPTIONAL REGULATOR PROTEIN-LIKE PROTEIN"/>
    <property type="match status" value="1"/>
</dbReference>
<feature type="domain" description="HTH cro/C1-type" evidence="1">
    <location>
        <begin position="20"/>
        <end position="53"/>
    </location>
</feature>
<dbReference type="AlphaFoldDB" id="A0A8T5UNI1"/>
<dbReference type="RefSeq" id="WP_048190729.1">
    <property type="nucleotide sequence ID" value="NZ_JAIOUQ010000004.1"/>
</dbReference>
<name>A0A8T5UNI1_9EURY</name>
<evidence type="ECO:0000313" key="3">
    <source>
        <dbReference type="Proteomes" id="UP000825933"/>
    </source>
</evidence>
<dbReference type="CDD" id="cd00093">
    <property type="entry name" value="HTH_XRE"/>
    <property type="match status" value="1"/>
</dbReference>
<dbReference type="InterPro" id="IPR001387">
    <property type="entry name" value="Cro/C1-type_HTH"/>
</dbReference>
<accession>A0A8T5UNI1</accession>
<dbReference type="GO" id="GO:0003677">
    <property type="term" value="F:DNA binding"/>
    <property type="evidence" value="ECO:0007669"/>
    <property type="project" value="InterPro"/>
</dbReference>
<dbReference type="PANTHER" id="PTHR40730:SF3">
    <property type="entry name" value="HTH CRO_C1-TYPE DOMAIN-CONTAINING PROTEIN"/>
    <property type="match status" value="1"/>
</dbReference>
<dbReference type="Pfam" id="PF01381">
    <property type="entry name" value="HTH_3"/>
    <property type="match status" value="1"/>
</dbReference>
<gene>
    <name evidence="2" type="ORF">K8N75_04920</name>
</gene>
<keyword evidence="3" id="KW-1185">Reference proteome</keyword>